<dbReference type="PANTHER" id="PTHR43378:SF2">
    <property type="entry name" value="UDP-3-O-ACYLGLUCOSAMINE N-ACYLTRANSFERASE 1, MITOCHONDRIAL-RELATED"/>
    <property type="match status" value="1"/>
</dbReference>
<dbReference type="GO" id="GO:0016020">
    <property type="term" value="C:membrane"/>
    <property type="evidence" value="ECO:0007669"/>
    <property type="project" value="GOC"/>
</dbReference>
<organism evidence="6">
    <name type="scientific">marine sediment metagenome</name>
    <dbReference type="NCBI Taxonomy" id="412755"/>
    <lineage>
        <taxon>unclassified sequences</taxon>
        <taxon>metagenomes</taxon>
        <taxon>ecological metagenomes</taxon>
    </lineage>
</organism>
<dbReference type="GO" id="GO:0016410">
    <property type="term" value="F:N-acyltransferase activity"/>
    <property type="evidence" value="ECO:0007669"/>
    <property type="project" value="InterPro"/>
</dbReference>
<keyword evidence="1" id="KW-0444">Lipid biosynthesis</keyword>
<dbReference type="Gene3D" id="2.160.10.10">
    <property type="entry name" value="Hexapeptide repeat proteins"/>
    <property type="match status" value="1"/>
</dbReference>
<dbReference type="PANTHER" id="PTHR43378">
    <property type="entry name" value="UDP-3-O-ACYLGLUCOSAMINE N-ACYLTRANSFERASE"/>
    <property type="match status" value="1"/>
</dbReference>
<evidence type="ECO:0008006" key="7">
    <source>
        <dbReference type="Google" id="ProtNLM"/>
    </source>
</evidence>
<feature type="non-terminal residue" evidence="6">
    <location>
        <position position="1"/>
    </location>
</feature>
<dbReference type="SUPFAM" id="SSF51161">
    <property type="entry name" value="Trimeric LpxA-like enzymes"/>
    <property type="match status" value="1"/>
</dbReference>
<dbReference type="GO" id="GO:0009245">
    <property type="term" value="P:lipid A biosynthetic process"/>
    <property type="evidence" value="ECO:0007669"/>
    <property type="project" value="UniProtKB-KW"/>
</dbReference>
<evidence type="ECO:0000256" key="5">
    <source>
        <dbReference type="ARBA" id="ARBA00023315"/>
    </source>
</evidence>
<reference evidence="6" key="1">
    <citation type="journal article" date="2014" name="Front. Microbiol.">
        <title>High frequency of phylogenetically diverse reductive dehalogenase-homologous genes in deep subseafloor sedimentary metagenomes.</title>
        <authorList>
            <person name="Kawai M."/>
            <person name="Futagami T."/>
            <person name="Toyoda A."/>
            <person name="Takaki Y."/>
            <person name="Nishi S."/>
            <person name="Hori S."/>
            <person name="Arai W."/>
            <person name="Tsubouchi T."/>
            <person name="Morono Y."/>
            <person name="Uchiyama I."/>
            <person name="Ito T."/>
            <person name="Fujiyama A."/>
            <person name="Inagaki F."/>
            <person name="Takami H."/>
        </authorList>
    </citation>
    <scope>NUCLEOTIDE SEQUENCE</scope>
    <source>
        <strain evidence="6">Expedition CK06-06</strain>
    </source>
</reference>
<dbReference type="EMBL" id="BARS01056678">
    <property type="protein sequence ID" value="GAG44757.1"/>
    <property type="molecule type" value="Genomic_DNA"/>
</dbReference>
<dbReference type="AlphaFoldDB" id="X0YBU1"/>
<accession>X0YBU1</accession>
<comment type="caution">
    <text evidence="6">The sequence shown here is derived from an EMBL/GenBank/DDBJ whole genome shotgun (WGS) entry which is preliminary data.</text>
</comment>
<evidence type="ECO:0000313" key="6">
    <source>
        <dbReference type="EMBL" id="GAG44757.1"/>
    </source>
</evidence>
<evidence type="ECO:0000256" key="3">
    <source>
        <dbReference type="ARBA" id="ARBA00022679"/>
    </source>
</evidence>
<gene>
    <name evidence="6" type="ORF">S01H1_83386</name>
</gene>
<evidence type="ECO:0000256" key="4">
    <source>
        <dbReference type="ARBA" id="ARBA00023098"/>
    </source>
</evidence>
<name>X0YBU1_9ZZZZ</name>
<keyword evidence="5" id="KW-0012">Acyltransferase</keyword>
<dbReference type="InterPro" id="IPR011004">
    <property type="entry name" value="Trimer_LpxA-like_sf"/>
</dbReference>
<evidence type="ECO:0000256" key="2">
    <source>
        <dbReference type="ARBA" id="ARBA00022556"/>
    </source>
</evidence>
<keyword evidence="2" id="KW-0441">Lipid A biosynthesis</keyword>
<proteinExistence type="predicted"/>
<keyword evidence="3" id="KW-0808">Transferase</keyword>
<sequence>NSPFTLGDTVIGRGTKMSNLIAIGHNTRIGPNCLLVAQVGIAGSVRVGKYCVFGGQVGVVGHINIGDNVKIGAQAGVTNNLAEGLAVVGSPAQPITQAKRSILLLKELPEFRKKLRELDKALRRLISGS</sequence>
<dbReference type="InterPro" id="IPR007691">
    <property type="entry name" value="LpxD"/>
</dbReference>
<evidence type="ECO:0000256" key="1">
    <source>
        <dbReference type="ARBA" id="ARBA00022516"/>
    </source>
</evidence>
<protein>
    <recommendedName>
        <fullName evidence="7">UDP-3-O-[3-hydroxymyristoyl] glucosamine N-acyltransferase non-repeat region domain-containing protein</fullName>
    </recommendedName>
</protein>
<keyword evidence="4" id="KW-0443">Lipid metabolism</keyword>